<name>A0A9J6G261_HAELO</name>
<protein>
    <recommendedName>
        <fullName evidence="4">Chorein N-terminal domain-containing protein</fullName>
    </recommendedName>
</protein>
<evidence type="ECO:0000259" key="4">
    <source>
        <dbReference type="Pfam" id="PF12624"/>
    </source>
</evidence>
<dbReference type="InterPro" id="IPR026847">
    <property type="entry name" value="VPS13"/>
</dbReference>
<evidence type="ECO:0000313" key="5">
    <source>
        <dbReference type="EMBL" id="KAH9368568.1"/>
    </source>
</evidence>
<dbReference type="Pfam" id="PF12624">
    <property type="entry name" value="VPS13_N"/>
    <property type="match status" value="1"/>
</dbReference>
<dbReference type="PANTHER" id="PTHR16166:SF93">
    <property type="entry name" value="INTERMEMBRANE LIPID TRANSFER PROTEIN VPS13"/>
    <property type="match status" value="1"/>
</dbReference>
<keyword evidence="2" id="KW-0813">Transport</keyword>
<comment type="caution">
    <text evidence="5">The sequence shown here is derived from an EMBL/GenBank/DDBJ whole genome shotgun (WGS) entry which is preliminary data.</text>
</comment>
<feature type="region of interest" description="Disordered" evidence="3">
    <location>
        <begin position="127"/>
        <end position="156"/>
    </location>
</feature>
<feature type="domain" description="Chorein N-terminal" evidence="4">
    <location>
        <begin position="2"/>
        <end position="218"/>
    </location>
</feature>
<reference evidence="5 6" key="1">
    <citation type="journal article" date="2020" name="Cell">
        <title>Large-Scale Comparative Analyses of Tick Genomes Elucidate Their Genetic Diversity and Vector Capacities.</title>
        <authorList>
            <consortium name="Tick Genome and Microbiome Consortium (TIGMIC)"/>
            <person name="Jia N."/>
            <person name="Wang J."/>
            <person name="Shi W."/>
            <person name="Du L."/>
            <person name="Sun Y."/>
            <person name="Zhan W."/>
            <person name="Jiang J.F."/>
            <person name="Wang Q."/>
            <person name="Zhang B."/>
            <person name="Ji P."/>
            <person name="Bell-Sakyi L."/>
            <person name="Cui X.M."/>
            <person name="Yuan T.T."/>
            <person name="Jiang B.G."/>
            <person name="Yang W.F."/>
            <person name="Lam T.T."/>
            <person name="Chang Q.C."/>
            <person name="Ding S.J."/>
            <person name="Wang X.J."/>
            <person name="Zhu J.G."/>
            <person name="Ruan X.D."/>
            <person name="Zhao L."/>
            <person name="Wei J.T."/>
            <person name="Ye R.Z."/>
            <person name="Que T.C."/>
            <person name="Du C.H."/>
            <person name="Zhou Y.H."/>
            <person name="Cheng J.X."/>
            <person name="Dai P.F."/>
            <person name="Guo W.B."/>
            <person name="Han X.H."/>
            <person name="Huang E.J."/>
            <person name="Li L.F."/>
            <person name="Wei W."/>
            <person name="Gao Y.C."/>
            <person name="Liu J.Z."/>
            <person name="Shao H.Z."/>
            <person name="Wang X."/>
            <person name="Wang C.C."/>
            <person name="Yang T.C."/>
            <person name="Huo Q.B."/>
            <person name="Li W."/>
            <person name="Chen H.Y."/>
            <person name="Chen S.E."/>
            <person name="Zhou L.G."/>
            <person name="Ni X.B."/>
            <person name="Tian J.H."/>
            <person name="Sheng Y."/>
            <person name="Liu T."/>
            <person name="Pan Y.S."/>
            <person name="Xia L.Y."/>
            <person name="Li J."/>
            <person name="Zhao F."/>
            <person name="Cao W.C."/>
        </authorList>
    </citation>
    <scope>NUCLEOTIDE SEQUENCE [LARGE SCALE GENOMIC DNA]</scope>
    <source>
        <strain evidence="5">HaeL-2018</strain>
    </source>
</reference>
<evidence type="ECO:0000256" key="2">
    <source>
        <dbReference type="ARBA" id="ARBA00022448"/>
    </source>
</evidence>
<accession>A0A9J6G261</accession>
<proteinExistence type="inferred from homology"/>
<feature type="region of interest" description="Disordered" evidence="3">
    <location>
        <begin position="220"/>
        <end position="298"/>
    </location>
</feature>
<dbReference type="OMA" id="EENTHAM"/>
<sequence>MVFESVAVELVNYILGDYVENLDTSQLKLGIWGGDINLKNLDIKQSAIDDLDLPFRVAYGHIEKLTLKIPWQSLYSATYTANVEGIYMVVVPKSGVKYDAEKEQKLQREAKQRELARIELVKQQEAERGEFSPVSPSTSVVTRLDGDAQTSQREEKQDTFVEKLTAQIIKNLQIRIRNIHIRYEDSFTVPGRPFSFGITLYNLSFDTTNEQWEPCVLDVPPGSCTSDDSAGRRARLAPRRTELAEKSRSAERDRREERARQPGGEAPDRRSTDFSTESSSLLNEDGWSNEQAGHGRRR</sequence>
<dbReference type="AlphaFoldDB" id="A0A9J6G261"/>
<evidence type="ECO:0000256" key="3">
    <source>
        <dbReference type="SAM" id="MobiDB-lite"/>
    </source>
</evidence>
<gene>
    <name evidence="5" type="ORF">HPB48_007122</name>
</gene>
<dbReference type="OrthoDB" id="428159at2759"/>
<dbReference type="Proteomes" id="UP000821853">
    <property type="component" value="Chromosome 2"/>
</dbReference>
<organism evidence="5 6">
    <name type="scientific">Haemaphysalis longicornis</name>
    <name type="common">Bush tick</name>
    <dbReference type="NCBI Taxonomy" id="44386"/>
    <lineage>
        <taxon>Eukaryota</taxon>
        <taxon>Metazoa</taxon>
        <taxon>Ecdysozoa</taxon>
        <taxon>Arthropoda</taxon>
        <taxon>Chelicerata</taxon>
        <taxon>Arachnida</taxon>
        <taxon>Acari</taxon>
        <taxon>Parasitiformes</taxon>
        <taxon>Ixodida</taxon>
        <taxon>Ixodoidea</taxon>
        <taxon>Ixodidae</taxon>
        <taxon>Haemaphysalinae</taxon>
        <taxon>Haemaphysalis</taxon>
    </lineage>
</organism>
<evidence type="ECO:0000313" key="6">
    <source>
        <dbReference type="Proteomes" id="UP000821853"/>
    </source>
</evidence>
<keyword evidence="6" id="KW-1185">Reference proteome</keyword>
<feature type="compositionally biased region" description="Polar residues" evidence="3">
    <location>
        <begin position="273"/>
        <end position="291"/>
    </location>
</feature>
<dbReference type="GO" id="GO:0006623">
    <property type="term" value="P:protein targeting to vacuole"/>
    <property type="evidence" value="ECO:0007669"/>
    <property type="project" value="TreeGrafter"/>
</dbReference>
<dbReference type="EMBL" id="JABSTR010000004">
    <property type="protein sequence ID" value="KAH9368568.1"/>
    <property type="molecule type" value="Genomic_DNA"/>
</dbReference>
<dbReference type="PANTHER" id="PTHR16166">
    <property type="entry name" value="VACUOLAR PROTEIN SORTING-ASSOCIATED PROTEIN VPS13"/>
    <property type="match status" value="1"/>
</dbReference>
<comment type="similarity">
    <text evidence="1">Belongs to the VPS13 family.</text>
</comment>
<dbReference type="GO" id="GO:0045053">
    <property type="term" value="P:protein retention in Golgi apparatus"/>
    <property type="evidence" value="ECO:0007669"/>
    <property type="project" value="TreeGrafter"/>
</dbReference>
<feature type="compositionally biased region" description="Basic and acidic residues" evidence="3">
    <location>
        <begin position="239"/>
        <end position="272"/>
    </location>
</feature>
<dbReference type="InterPro" id="IPR026854">
    <property type="entry name" value="VPS13_N"/>
</dbReference>
<dbReference type="VEuPathDB" id="VectorBase:HLOH_060459"/>
<evidence type="ECO:0000256" key="1">
    <source>
        <dbReference type="ARBA" id="ARBA00006545"/>
    </source>
</evidence>
<feature type="compositionally biased region" description="Low complexity" evidence="3">
    <location>
        <begin position="132"/>
        <end position="142"/>
    </location>
</feature>